<accession>A0A061BPL4</accession>
<dbReference type="GeneID" id="24561672"/>
<reference evidence="2" key="2">
    <citation type="submission" date="2014-06" db="EMBL/GenBank/DDBJ databases">
        <authorList>
            <person name="Aslett M."/>
            <person name="De Silva Nishadi"/>
        </authorList>
    </citation>
    <scope>NUCLEOTIDE SEQUENCE</scope>
    <source>
        <strain evidence="2">Bond</strain>
    </source>
</reference>
<feature type="transmembrane region" description="Helical" evidence="1">
    <location>
        <begin position="1639"/>
        <end position="1660"/>
    </location>
</feature>
<reference evidence="2" key="1">
    <citation type="journal article" date="2014" name="Nucleic Acids Res.">
        <title>The evolutionary dynamics of variant antigen genes in Babesia reveal a history of genomic innovation underlying host-parasite interaction.</title>
        <authorList>
            <person name="Jackson A.P."/>
            <person name="Otto T.D."/>
            <person name="Darby A."/>
            <person name="Ramaprasad A."/>
            <person name="Xia D."/>
            <person name="Echaide I.E."/>
            <person name="Farber M."/>
            <person name="Gahlot S."/>
            <person name="Gamble J."/>
            <person name="Gupta D."/>
            <person name="Gupta Y."/>
            <person name="Jackson L."/>
            <person name="Malandrin L."/>
            <person name="Malas T.B."/>
            <person name="Moussa E."/>
            <person name="Nair M."/>
            <person name="Reid AJ."/>
            <person name="Sanders M."/>
            <person name="Sharma J."/>
            <person name="Tracey A."/>
            <person name="Quail M.A."/>
            <person name="Weir W."/>
            <person name="Wastling J.M."/>
            <person name="Hall N."/>
            <person name="Willadsen P."/>
            <person name="Lingelbach K."/>
            <person name="Shiels B."/>
            <person name="Tait A."/>
            <person name="Berriman M."/>
            <person name="Allred D.R."/>
            <person name="Pain A."/>
        </authorList>
    </citation>
    <scope>NUCLEOTIDE SEQUENCE</scope>
    <source>
        <strain evidence="2">Bond</strain>
    </source>
</reference>
<evidence type="ECO:0000256" key="1">
    <source>
        <dbReference type="SAM" id="Phobius"/>
    </source>
</evidence>
<protein>
    <recommendedName>
        <fullName evidence="3">C3H1-type domain-containing protein</fullName>
    </recommendedName>
</protein>
<dbReference type="EMBL" id="LK054897">
    <property type="protein sequence ID" value="CDR71445.1"/>
    <property type="molecule type" value="Genomic_DNA"/>
</dbReference>
<dbReference type="VEuPathDB" id="PiroplasmaDB:BBBOND_0000950"/>
<dbReference type="RefSeq" id="XP_012770393.1">
    <property type="nucleotide sequence ID" value="XM_012914939.1"/>
</dbReference>
<name>A0A061BPL4_BABBI</name>
<keyword evidence="1" id="KW-0472">Membrane</keyword>
<evidence type="ECO:0000313" key="2">
    <source>
        <dbReference type="EMBL" id="CDR71445.1"/>
    </source>
</evidence>
<gene>
    <name evidence="2" type="ORF">BBBOND_0000950</name>
</gene>
<sequence length="1701" mass="189970">MGFLSGVLGAVKDDPSVTTYYKNMDKTLKKIKESMHKNGGLSAAVEAVSTALGEWDEKVTEKTSALKKTLTDLKTNNINRMHESLNALNELDDNSLDKVTGRLMRCIGDAGELKNVFDDAKKAYRALDPALRDKLRGAVSSAEVQVKAFVAAAQNDELKSLVETAEDELKELDHSLNTHVKSRVELMSNNIEEQFESNIRKPITQVEKDFKTVYVELGTWIASARRLVENAISKCEKIVKMVDPSHSEIYNSATTLKGKAIQLRDAAQTALDTVKSEVRSALKVVGSMNIKLKTDLGTLREALQTAMKQYFAEQLVNQIKTNVEGIINGTHNDGLQHVVKGFSASAEKFVKRSDQGFDSIVKQWVKDIVENDPTVRKNVEEYVSRNEEHGLKPEYRDSYGADQGERLNDKIATEISKKLAAEIADAVQIADGSDSGTIRDRVETAQAVCSKFANDLGDRIKKISFGDFVQGIVTAIEDVENGILSIQNTTKTQYLMTSIVRSTLSQLVGVARKADWDLGSLTGDNADYEFDVEKLDSALKVAAGLQSNLLHLLGDETGIPGTGAFVNKLDTTINSILGKQMPGDNPVFVDLENATSFAAYKMHVKQDKSLLDALLNGELHGHEGSEEENKLPNAINKIKLQGLATLEVDNITQIMNKASNAFETPLNTIQQELKELTGLVTAMKSTTFMEKDETKGVKTLLSELQSGLNDKALGDAAKGLKNIQTEIDKILGTAVKADNQENNEHNLKKILEAGETFYVTTIPTEAASAIRDLQRNVTREIANVTKTVQTKALNEYYKKISGMLTNMKTEVTSQIDSIETEITTDFNSGVKGLLRKVMDHGNKTAGDETNMLTKLKNVAESAKQDNFKNLSQYFKNHSDPVLQYIVDQVITPQSDDPGKIVFEIKTKFDEMLTHLNHNIKGTKKERPFNFDHTFTSLLTHLSTSLASLSPSHFANPRHPELLDAVRAGLEGFVKELERAYVNGYDGGEDIIIVDARNTKVTENGKKCAKVCLTLFSTLHHVLSVLRKYCYRTCKYMQINKSTELGSFFSEQGYRISDRGEQNGELQDKISMQGKKVHTLLVDKFDTVYNSNKEFKNALEKLNDYLTDYYQVRHISTFTAKRRPCNVFEMLCWLSGLPCNAVYEDMLSGAVSDLFEDPSKQVAVEDEGHEITVADMRQDSIPAHPYNMSYDDTQKAITRLCSKSYDVLARILGTGDAYSMYAVDYCSNALNLHYPPKGEDCLQLLLDVLHRLLPSLRFLYRQCGVRAAYYGWADCHYGKHVGCANWPCKDHPTDKSACEPKCQPTCQANSQPNCRPTSPLMSYLNDCLPGHLPHQLRTIGCKTECATCPKSKPGMPCLVPLGFRRFSGQSRTGKELRDTLENFFSNSYITTVFCLMPKPPSTLAEHMSFAMNYFGNWQTDASRNKNGLQIAFEQSMKKLSIHQVEDASNLRSALRDIYGTKHNNEPSKLTSHQDSKHADLLSVCLPNETKPCSDLKHQCAPYLSSTSSDAYNYLAEKHSDLYLSWAIYLPWTFYSYLKSLLDAFQQIDCGSSGCTKCSCKPGTHGVELNCTCNALISCRGVTPTFYQYGFTFGYTKSMYGTDRKYCRNFNTQLSNVLKSDYFTKLFDACDNFLWIIRQPFTYLVLALWLLSLLYLVHIMVIRLDLLHIKSHLNSPSSHRIAAQSLLAAGRVSKLNRVFYLQP</sequence>
<keyword evidence="1" id="KW-0812">Transmembrane</keyword>
<organism evidence="2">
    <name type="scientific">Babesia bigemina</name>
    <dbReference type="NCBI Taxonomy" id="5866"/>
    <lineage>
        <taxon>Eukaryota</taxon>
        <taxon>Sar</taxon>
        <taxon>Alveolata</taxon>
        <taxon>Apicomplexa</taxon>
        <taxon>Aconoidasida</taxon>
        <taxon>Piroplasmida</taxon>
        <taxon>Babesiidae</taxon>
        <taxon>Babesia</taxon>
    </lineage>
</organism>
<dbReference type="KEGG" id="bbig:BBBOND_0000950"/>
<keyword evidence="1" id="KW-1133">Transmembrane helix</keyword>
<dbReference type="OrthoDB" id="367141at2759"/>
<proteinExistence type="predicted"/>
<evidence type="ECO:0008006" key="3">
    <source>
        <dbReference type="Google" id="ProtNLM"/>
    </source>
</evidence>